<name>A0AAE1YZ06_9LAMI</name>
<comment type="caution">
    <text evidence="1">The sequence shown here is derived from an EMBL/GenBank/DDBJ whole genome shotgun (WGS) entry which is preliminary data.</text>
</comment>
<reference evidence="1" key="2">
    <citation type="journal article" date="2024" name="Plant">
        <title>Genomic evolution and insights into agronomic trait innovations of Sesamum species.</title>
        <authorList>
            <person name="Miao H."/>
            <person name="Wang L."/>
            <person name="Qu L."/>
            <person name="Liu H."/>
            <person name="Sun Y."/>
            <person name="Le M."/>
            <person name="Wang Q."/>
            <person name="Wei S."/>
            <person name="Zheng Y."/>
            <person name="Lin W."/>
            <person name="Duan Y."/>
            <person name="Cao H."/>
            <person name="Xiong S."/>
            <person name="Wang X."/>
            <person name="Wei L."/>
            <person name="Li C."/>
            <person name="Ma Q."/>
            <person name="Ju M."/>
            <person name="Zhao R."/>
            <person name="Li G."/>
            <person name="Mu C."/>
            <person name="Tian Q."/>
            <person name="Mei H."/>
            <person name="Zhang T."/>
            <person name="Gao T."/>
            <person name="Zhang H."/>
        </authorList>
    </citation>
    <scope>NUCLEOTIDE SEQUENCE</scope>
    <source>
        <strain evidence="1">3651</strain>
    </source>
</reference>
<gene>
    <name evidence="1" type="ORF">Salat_0221200</name>
</gene>
<keyword evidence="2" id="KW-1185">Reference proteome</keyword>
<sequence>MSLKVSDLSLNISLMEEEEKEVIIPEEEWNKKVDHRLTLVGRVLTDRVYNFEATKSSLIRALNPERDLSIHKLTNNMFSFVKSSHTLLILDVLLKEDHGILINI</sequence>
<evidence type="ECO:0000313" key="2">
    <source>
        <dbReference type="Proteomes" id="UP001293254"/>
    </source>
</evidence>
<proteinExistence type="predicted"/>
<reference evidence="1" key="1">
    <citation type="submission" date="2020-06" db="EMBL/GenBank/DDBJ databases">
        <authorList>
            <person name="Li T."/>
            <person name="Hu X."/>
            <person name="Zhang T."/>
            <person name="Song X."/>
            <person name="Zhang H."/>
            <person name="Dai N."/>
            <person name="Sheng W."/>
            <person name="Hou X."/>
            <person name="Wei L."/>
        </authorList>
    </citation>
    <scope>NUCLEOTIDE SEQUENCE</scope>
    <source>
        <strain evidence="1">3651</strain>
        <tissue evidence="1">Leaf</tissue>
    </source>
</reference>
<dbReference type="AlphaFoldDB" id="A0AAE1YZ06"/>
<accession>A0AAE1YZ06</accession>
<evidence type="ECO:0000313" key="1">
    <source>
        <dbReference type="EMBL" id="KAK4438866.1"/>
    </source>
</evidence>
<protein>
    <submittedName>
        <fullName evidence="1">Uncharacterized protein</fullName>
    </submittedName>
</protein>
<dbReference type="Proteomes" id="UP001293254">
    <property type="component" value="Unassembled WGS sequence"/>
</dbReference>
<organism evidence="1 2">
    <name type="scientific">Sesamum alatum</name>
    <dbReference type="NCBI Taxonomy" id="300844"/>
    <lineage>
        <taxon>Eukaryota</taxon>
        <taxon>Viridiplantae</taxon>
        <taxon>Streptophyta</taxon>
        <taxon>Embryophyta</taxon>
        <taxon>Tracheophyta</taxon>
        <taxon>Spermatophyta</taxon>
        <taxon>Magnoliopsida</taxon>
        <taxon>eudicotyledons</taxon>
        <taxon>Gunneridae</taxon>
        <taxon>Pentapetalae</taxon>
        <taxon>asterids</taxon>
        <taxon>lamiids</taxon>
        <taxon>Lamiales</taxon>
        <taxon>Pedaliaceae</taxon>
        <taxon>Sesamum</taxon>
    </lineage>
</organism>
<dbReference type="EMBL" id="JACGWO010000001">
    <property type="protein sequence ID" value="KAK4438866.1"/>
    <property type="molecule type" value="Genomic_DNA"/>
</dbReference>